<name>A0A8E0I3V9_LACPA</name>
<evidence type="ECO:0000313" key="2">
    <source>
        <dbReference type="EMBL" id="EPC18409.1"/>
    </source>
</evidence>
<sequence>MAVTKIHSISRSTKDAIKYIINPDKTMHGLLVSSNYCAVETAPAEYEMTAYLSSSINGNYERVGGRFVDSELRRKSAKSYHLIQSFSPDDHVTPEEAHEIGLQLMRELLGNDFEFVIATHVDKHHIHNHIVFNAYSLTTLKKFRSQPYITANRIKEISNRLTAEHGLSVSLKRDEQLDKNGFVHERDRHQSFRAELRRRLRFIASRATSPAMFEQLCEQMEITTSQRGQNRGYRLPEQQRNIRDKSLSDTGSFTTEGIKQTTAENAQNQKRLIPLIDDVYEMCDSLDDLTFLLRQEHDVTLKRQRNGSYQFTFHDGTKVPDGLLPTGYQIAFMSEHWHDPSALKETQPVSDILAEYQAQTKSKMTNTETLMNLSEDQVLSVDKKGALVQLEVPGEGRLTVHLNRYELRGKPDQLQVALQANYYYTLTDQSGERPRAVSIRGEALIHAIDLDQGLDPELVKVPPQAVLGHSDKGLTITLPDAGYERVFFPNDAVSYDRLHQQYTVQVGDHWHYNATPFATLDTPEPKSVSLTGEALKPALKKTQPTLGRWLIANRQRQYMQAQRADVSRLSSTLGELRANHITDLPSLGRQVTAVKAQLHDVQQKIESLHAKITTYNDLAKFVFARNHYQPIIDKIEDVSPKEQQRLTKKYHHEIQLYETAVMHLHNRNFNPLLTNEEMASVITDQEKTLRSLEQSLKQQTIMVTKWEDIAGLMNDLQDVPTQEEREQQQHEHDIER</sequence>
<dbReference type="Pfam" id="PF03432">
    <property type="entry name" value="Relaxase"/>
    <property type="match status" value="1"/>
</dbReference>
<protein>
    <submittedName>
        <fullName evidence="2">Relaxase Mob DEI</fullName>
    </submittedName>
</protein>
<dbReference type="AlphaFoldDB" id="A0A8E0I3V9"/>
<evidence type="ECO:0000313" key="3">
    <source>
        <dbReference type="Proteomes" id="UP000014281"/>
    </source>
</evidence>
<feature type="domain" description="MobA/VirD2-like nuclease" evidence="1">
    <location>
        <begin position="19"/>
        <end position="167"/>
    </location>
</feature>
<organism evidence="2 3">
    <name type="scientific">Lacticaseibacillus paracasei subsp. paracasei Lpp122</name>
    <dbReference type="NCBI Taxonomy" id="1256218"/>
    <lineage>
        <taxon>Bacteria</taxon>
        <taxon>Bacillati</taxon>
        <taxon>Bacillota</taxon>
        <taxon>Bacilli</taxon>
        <taxon>Lactobacillales</taxon>
        <taxon>Lactobacillaceae</taxon>
        <taxon>Lacticaseibacillus</taxon>
    </lineage>
</organism>
<dbReference type="EMBL" id="ANKW01000034">
    <property type="protein sequence ID" value="EPC18409.1"/>
    <property type="molecule type" value="Genomic_DNA"/>
</dbReference>
<accession>A0A8E0I3V9</accession>
<comment type="caution">
    <text evidence="2">The sequence shown here is derived from an EMBL/GenBank/DDBJ whole genome shotgun (WGS) entry which is preliminary data.</text>
</comment>
<dbReference type="InterPro" id="IPR005094">
    <property type="entry name" value="Endonuclease_MobA/VirD2"/>
</dbReference>
<dbReference type="RefSeq" id="WP_016383740.1">
    <property type="nucleotide sequence ID" value="NZ_ANKW01000034.1"/>
</dbReference>
<proteinExistence type="predicted"/>
<dbReference type="Proteomes" id="UP000014281">
    <property type="component" value="Unassembled WGS sequence"/>
</dbReference>
<evidence type="ECO:0000259" key="1">
    <source>
        <dbReference type="Pfam" id="PF03432"/>
    </source>
</evidence>
<reference evidence="2 3" key="1">
    <citation type="journal article" date="2013" name="PLoS ONE">
        <title>Lactobacillus paracasei comparative genomics: towards species pan-genome definition and exploitation of diversity.</title>
        <authorList>
            <person name="Smokvina T."/>
            <person name="Wels M."/>
            <person name="Polka J."/>
            <person name="Chervaux C."/>
            <person name="Brisse S."/>
            <person name="Boekhorst J."/>
            <person name="van Hylckama Vlieg J.E."/>
            <person name="Siezen R.J."/>
        </authorList>
    </citation>
    <scope>NUCLEOTIDE SEQUENCE [LARGE SCALE GENOMIC DNA]</scope>
    <source>
        <strain evidence="2 3">Lpp122</strain>
    </source>
</reference>
<gene>
    <name evidence="2" type="ORF">Lpp122_1881</name>
</gene>